<organism evidence="11 12">
    <name type="scientific">Rhizobium straminoryzae</name>
    <dbReference type="NCBI Taxonomy" id="1387186"/>
    <lineage>
        <taxon>Bacteria</taxon>
        <taxon>Pseudomonadati</taxon>
        <taxon>Pseudomonadota</taxon>
        <taxon>Alphaproteobacteria</taxon>
        <taxon>Hyphomicrobiales</taxon>
        <taxon>Rhizobiaceae</taxon>
        <taxon>Rhizobium/Agrobacterium group</taxon>
        <taxon>Rhizobium</taxon>
    </lineage>
</organism>
<comment type="similarity">
    <text evidence="2 9">Belongs to the uroporphyrinogen-III synthase family.</text>
</comment>
<evidence type="ECO:0000256" key="9">
    <source>
        <dbReference type="RuleBase" id="RU366031"/>
    </source>
</evidence>
<dbReference type="GO" id="GO:0006782">
    <property type="term" value="P:protoporphyrinogen IX biosynthetic process"/>
    <property type="evidence" value="ECO:0007669"/>
    <property type="project" value="UniProtKB-UniRule"/>
</dbReference>
<dbReference type="PANTHER" id="PTHR38042:SF1">
    <property type="entry name" value="UROPORPHYRINOGEN-III SYNTHASE, CHLOROPLASTIC"/>
    <property type="match status" value="1"/>
</dbReference>
<evidence type="ECO:0000256" key="5">
    <source>
        <dbReference type="ARBA" id="ARBA00023244"/>
    </source>
</evidence>
<dbReference type="Pfam" id="PF02602">
    <property type="entry name" value="HEM4"/>
    <property type="match status" value="1"/>
</dbReference>
<protein>
    <recommendedName>
        <fullName evidence="7 9">Uroporphyrinogen-III synthase</fullName>
        <ecNumber evidence="3 9">4.2.1.75</ecNumber>
    </recommendedName>
</protein>
<dbReference type="GO" id="GO:0006780">
    <property type="term" value="P:uroporphyrinogen III biosynthetic process"/>
    <property type="evidence" value="ECO:0007669"/>
    <property type="project" value="UniProtKB-UniRule"/>
</dbReference>
<dbReference type="AlphaFoldDB" id="A0A549STK9"/>
<dbReference type="Gene3D" id="3.40.50.10090">
    <property type="match status" value="2"/>
</dbReference>
<feature type="non-terminal residue" evidence="11">
    <location>
        <position position="205"/>
    </location>
</feature>
<dbReference type="InterPro" id="IPR036108">
    <property type="entry name" value="4pyrrol_syn_uPrphyn_synt_sf"/>
</dbReference>
<comment type="pathway">
    <text evidence="1 9">Porphyrin-containing compound metabolism; protoporphyrin-IX biosynthesis; coproporphyrinogen-III from 5-aminolevulinate: step 3/4.</text>
</comment>
<evidence type="ECO:0000256" key="4">
    <source>
        <dbReference type="ARBA" id="ARBA00023239"/>
    </source>
</evidence>
<comment type="function">
    <text evidence="6 9">Catalyzes cyclization of the linear tetrapyrrole, hydroxymethylbilane, to the macrocyclic uroporphyrinogen III.</text>
</comment>
<proteinExistence type="inferred from homology"/>
<keyword evidence="12" id="KW-1185">Reference proteome</keyword>
<dbReference type="InterPro" id="IPR039793">
    <property type="entry name" value="UROS/Hem4"/>
</dbReference>
<dbReference type="SUPFAM" id="SSF69618">
    <property type="entry name" value="HemD-like"/>
    <property type="match status" value="1"/>
</dbReference>
<evidence type="ECO:0000256" key="2">
    <source>
        <dbReference type="ARBA" id="ARBA00008133"/>
    </source>
</evidence>
<evidence type="ECO:0000256" key="8">
    <source>
        <dbReference type="ARBA" id="ARBA00048617"/>
    </source>
</evidence>
<sequence length="205" mass="21707">MRVIVTRPSASAGRTAEKLRRLGHEPILLPVTEPVHHSQAIAAALTTPHGSLAITSAEAVRALIGLDLTAHYDTPVFAVGAATAEAARQAGFHHVEAGTGTGEALARLIIDRQVGNLLYLAGDPRSPAFEAGLARAGIKVSTVVAYAMREVAWGAEAVAALSPLPEALLLYSKEAARHVFRRLTPRLTEKRDHAFHVLCLSPQVA</sequence>
<gene>
    <name evidence="11" type="ORF">FNA46_23075</name>
</gene>
<evidence type="ECO:0000256" key="6">
    <source>
        <dbReference type="ARBA" id="ARBA00037589"/>
    </source>
</evidence>
<keyword evidence="4 9" id="KW-0456">Lyase</keyword>
<evidence type="ECO:0000313" key="12">
    <source>
        <dbReference type="Proteomes" id="UP000316801"/>
    </source>
</evidence>
<reference evidence="11 12" key="1">
    <citation type="submission" date="2019-07" db="EMBL/GenBank/DDBJ databases">
        <title>Ln-dependent methylotrophs.</title>
        <authorList>
            <person name="Tani A."/>
        </authorList>
    </citation>
    <scope>NUCLEOTIDE SEQUENCE [LARGE SCALE GENOMIC DNA]</scope>
    <source>
        <strain evidence="11 12">SM12</strain>
    </source>
</reference>
<dbReference type="PANTHER" id="PTHR38042">
    <property type="entry name" value="UROPORPHYRINOGEN-III SYNTHASE, CHLOROPLASTIC"/>
    <property type="match status" value="1"/>
</dbReference>
<keyword evidence="5 9" id="KW-0627">Porphyrin biosynthesis</keyword>
<dbReference type="RefSeq" id="WP_143127573.1">
    <property type="nucleotide sequence ID" value="NZ_VJMG01000080.1"/>
</dbReference>
<comment type="catalytic activity">
    <reaction evidence="8 9">
        <text>hydroxymethylbilane = uroporphyrinogen III + H2O</text>
        <dbReference type="Rhea" id="RHEA:18965"/>
        <dbReference type="ChEBI" id="CHEBI:15377"/>
        <dbReference type="ChEBI" id="CHEBI:57308"/>
        <dbReference type="ChEBI" id="CHEBI:57845"/>
        <dbReference type="EC" id="4.2.1.75"/>
    </reaction>
</comment>
<evidence type="ECO:0000256" key="1">
    <source>
        <dbReference type="ARBA" id="ARBA00004772"/>
    </source>
</evidence>
<dbReference type="EMBL" id="VJMG01000080">
    <property type="protein sequence ID" value="TRL32992.1"/>
    <property type="molecule type" value="Genomic_DNA"/>
</dbReference>
<feature type="domain" description="Tetrapyrrole biosynthesis uroporphyrinogen III synthase" evidence="10">
    <location>
        <begin position="14"/>
        <end position="205"/>
    </location>
</feature>
<dbReference type="InterPro" id="IPR003754">
    <property type="entry name" value="4pyrrol_synth_uPrphyn_synth"/>
</dbReference>
<dbReference type="CDD" id="cd06578">
    <property type="entry name" value="HemD"/>
    <property type="match status" value="1"/>
</dbReference>
<evidence type="ECO:0000259" key="10">
    <source>
        <dbReference type="Pfam" id="PF02602"/>
    </source>
</evidence>
<accession>A0A549STK9</accession>
<name>A0A549STK9_9HYPH</name>
<evidence type="ECO:0000313" key="11">
    <source>
        <dbReference type="EMBL" id="TRL32992.1"/>
    </source>
</evidence>
<dbReference type="EC" id="4.2.1.75" evidence="3 9"/>
<dbReference type="Proteomes" id="UP000316801">
    <property type="component" value="Unassembled WGS sequence"/>
</dbReference>
<comment type="caution">
    <text evidence="11">The sequence shown here is derived from an EMBL/GenBank/DDBJ whole genome shotgun (WGS) entry which is preliminary data.</text>
</comment>
<evidence type="ECO:0000256" key="3">
    <source>
        <dbReference type="ARBA" id="ARBA00013109"/>
    </source>
</evidence>
<dbReference type="GO" id="GO:0004852">
    <property type="term" value="F:uroporphyrinogen-III synthase activity"/>
    <property type="evidence" value="ECO:0007669"/>
    <property type="project" value="UniProtKB-UniRule"/>
</dbReference>
<evidence type="ECO:0000256" key="7">
    <source>
        <dbReference type="ARBA" id="ARBA00040167"/>
    </source>
</evidence>